<dbReference type="SUPFAM" id="SSF52200">
    <property type="entry name" value="Toll/Interleukin receptor TIR domain"/>
    <property type="match status" value="1"/>
</dbReference>
<dbReference type="Gene3D" id="3.40.50.10140">
    <property type="entry name" value="Toll/interleukin-1 receptor homology (TIR) domain"/>
    <property type="match status" value="1"/>
</dbReference>
<keyword evidence="3" id="KW-1185">Reference proteome</keyword>
<feature type="domain" description="TIR" evidence="1">
    <location>
        <begin position="12"/>
        <end position="128"/>
    </location>
</feature>
<dbReference type="InterPro" id="IPR002182">
    <property type="entry name" value="NB-ARC"/>
</dbReference>
<dbReference type="GO" id="GO:0006952">
    <property type="term" value="P:defense response"/>
    <property type="evidence" value="ECO:0007669"/>
    <property type="project" value="InterPro"/>
</dbReference>
<dbReference type="Proteomes" id="UP001386955">
    <property type="component" value="Unassembled WGS sequence"/>
</dbReference>
<dbReference type="InterPro" id="IPR000157">
    <property type="entry name" value="TIR_dom"/>
</dbReference>
<dbReference type="GO" id="GO:0043531">
    <property type="term" value="F:ADP binding"/>
    <property type="evidence" value="ECO:0007669"/>
    <property type="project" value="InterPro"/>
</dbReference>
<dbReference type="Gene3D" id="3.40.50.300">
    <property type="entry name" value="P-loop containing nucleotide triphosphate hydrolases"/>
    <property type="match status" value="1"/>
</dbReference>
<gene>
    <name evidence="2" type="ORF">VNO78_34358</name>
</gene>
<organism evidence="2 3">
    <name type="scientific">Psophocarpus tetragonolobus</name>
    <name type="common">Winged bean</name>
    <name type="synonym">Dolichos tetragonolobus</name>
    <dbReference type="NCBI Taxonomy" id="3891"/>
    <lineage>
        <taxon>Eukaryota</taxon>
        <taxon>Viridiplantae</taxon>
        <taxon>Streptophyta</taxon>
        <taxon>Embryophyta</taxon>
        <taxon>Tracheophyta</taxon>
        <taxon>Spermatophyta</taxon>
        <taxon>Magnoliopsida</taxon>
        <taxon>eudicotyledons</taxon>
        <taxon>Gunneridae</taxon>
        <taxon>Pentapetalae</taxon>
        <taxon>rosids</taxon>
        <taxon>fabids</taxon>
        <taxon>Fabales</taxon>
        <taxon>Fabaceae</taxon>
        <taxon>Papilionoideae</taxon>
        <taxon>50 kb inversion clade</taxon>
        <taxon>NPAAA clade</taxon>
        <taxon>indigoferoid/millettioid clade</taxon>
        <taxon>Phaseoleae</taxon>
        <taxon>Psophocarpus</taxon>
    </lineage>
</organism>
<name>A0AAN9RP85_PSOTE</name>
<dbReference type="SMART" id="SM00255">
    <property type="entry name" value="TIR"/>
    <property type="match status" value="1"/>
</dbReference>
<dbReference type="InterPro" id="IPR035897">
    <property type="entry name" value="Toll_tir_struct_dom_sf"/>
</dbReference>
<sequence>MAASSCSHVTNMTHDVFISFRGTDIRKGLLSHLKKELRRNQIDTYVDDERLGKGHEISPSILNAIEMSQILLIHVRHQYRDTLSKLEETVKEDKFKVKRWRSAWRKLVISRDEAHLVDKITEDILEKVSNFYPSECESKNGLVGIDKNITQLQSLLKMESSKVFVGIWGMGGIGKTTIARAFYDQYCSQYEGFAS</sequence>
<dbReference type="GO" id="GO:0007165">
    <property type="term" value="P:signal transduction"/>
    <property type="evidence" value="ECO:0007669"/>
    <property type="project" value="InterPro"/>
</dbReference>
<protein>
    <recommendedName>
        <fullName evidence="1">TIR domain-containing protein</fullName>
    </recommendedName>
</protein>
<evidence type="ECO:0000313" key="2">
    <source>
        <dbReference type="EMBL" id="KAK7379669.1"/>
    </source>
</evidence>
<dbReference type="EMBL" id="JAYMYS010000017">
    <property type="protein sequence ID" value="KAK7379669.1"/>
    <property type="molecule type" value="Genomic_DNA"/>
</dbReference>
<dbReference type="Pfam" id="PF00931">
    <property type="entry name" value="NB-ARC"/>
    <property type="match status" value="1"/>
</dbReference>
<dbReference type="PANTHER" id="PTHR11017">
    <property type="entry name" value="LEUCINE-RICH REPEAT-CONTAINING PROTEIN"/>
    <property type="match status" value="1"/>
</dbReference>
<reference evidence="2 3" key="1">
    <citation type="submission" date="2024-01" db="EMBL/GenBank/DDBJ databases">
        <title>The genomes of 5 underutilized Papilionoideae crops provide insights into root nodulation and disease resistanc.</title>
        <authorList>
            <person name="Jiang F."/>
        </authorList>
    </citation>
    <scope>NUCLEOTIDE SEQUENCE [LARGE SCALE GENOMIC DNA]</scope>
    <source>
        <strain evidence="2">DUOXIRENSHENG_FW03</strain>
        <tissue evidence="2">Leaves</tissue>
    </source>
</reference>
<dbReference type="PANTHER" id="PTHR11017:SF479">
    <property type="entry name" value="DISEASE RESISTANCE PROTEIN (TIR-NBS-LRR CLASS) FAMILY"/>
    <property type="match status" value="1"/>
</dbReference>
<dbReference type="InterPro" id="IPR044974">
    <property type="entry name" value="Disease_R_plants"/>
</dbReference>
<evidence type="ECO:0000259" key="1">
    <source>
        <dbReference type="PROSITE" id="PS50104"/>
    </source>
</evidence>
<accession>A0AAN9RP85</accession>
<dbReference type="Pfam" id="PF01582">
    <property type="entry name" value="TIR"/>
    <property type="match status" value="1"/>
</dbReference>
<dbReference type="SUPFAM" id="SSF52540">
    <property type="entry name" value="P-loop containing nucleoside triphosphate hydrolases"/>
    <property type="match status" value="1"/>
</dbReference>
<dbReference type="PROSITE" id="PS50104">
    <property type="entry name" value="TIR"/>
    <property type="match status" value="1"/>
</dbReference>
<dbReference type="InterPro" id="IPR027417">
    <property type="entry name" value="P-loop_NTPase"/>
</dbReference>
<comment type="caution">
    <text evidence="2">The sequence shown here is derived from an EMBL/GenBank/DDBJ whole genome shotgun (WGS) entry which is preliminary data.</text>
</comment>
<dbReference type="AlphaFoldDB" id="A0AAN9RP85"/>
<proteinExistence type="predicted"/>
<evidence type="ECO:0000313" key="3">
    <source>
        <dbReference type="Proteomes" id="UP001386955"/>
    </source>
</evidence>